<dbReference type="EMBL" id="JARJCM010000102">
    <property type="protein sequence ID" value="KAJ7029373.1"/>
    <property type="molecule type" value="Genomic_DNA"/>
</dbReference>
<reference evidence="1" key="1">
    <citation type="submission" date="2023-03" db="EMBL/GenBank/DDBJ databases">
        <title>Massive genome expansion in bonnet fungi (Mycena s.s.) driven by repeated elements and novel gene families across ecological guilds.</title>
        <authorList>
            <consortium name="Lawrence Berkeley National Laboratory"/>
            <person name="Harder C.B."/>
            <person name="Miyauchi S."/>
            <person name="Viragh M."/>
            <person name="Kuo A."/>
            <person name="Thoen E."/>
            <person name="Andreopoulos B."/>
            <person name="Lu D."/>
            <person name="Skrede I."/>
            <person name="Drula E."/>
            <person name="Henrissat B."/>
            <person name="Morin E."/>
            <person name="Kohler A."/>
            <person name="Barry K."/>
            <person name="LaButti K."/>
            <person name="Morin E."/>
            <person name="Salamov A."/>
            <person name="Lipzen A."/>
            <person name="Mereny Z."/>
            <person name="Hegedus B."/>
            <person name="Baldrian P."/>
            <person name="Stursova M."/>
            <person name="Weitz H."/>
            <person name="Taylor A."/>
            <person name="Grigoriev I.V."/>
            <person name="Nagy L.G."/>
            <person name="Martin F."/>
            <person name="Kauserud H."/>
        </authorList>
    </citation>
    <scope>NUCLEOTIDE SEQUENCE</scope>
    <source>
        <strain evidence="1">CBHHK200</strain>
    </source>
</reference>
<evidence type="ECO:0008006" key="3">
    <source>
        <dbReference type="Google" id="ProtNLM"/>
    </source>
</evidence>
<gene>
    <name evidence="1" type="ORF">C8F04DRAFT_1398455</name>
</gene>
<dbReference type="AlphaFoldDB" id="A0AAD6SMN6"/>
<evidence type="ECO:0000313" key="1">
    <source>
        <dbReference type="EMBL" id="KAJ7029373.1"/>
    </source>
</evidence>
<proteinExistence type="predicted"/>
<keyword evidence="2" id="KW-1185">Reference proteome</keyword>
<accession>A0AAD6SMN6</accession>
<dbReference type="SUPFAM" id="SSF52058">
    <property type="entry name" value="L domain-like"/>
    <property type="match status" value="1"/>
</dbReference>
<protein>
    <recommendedName>
        <fullName evidence="3">F-box domain-containing protein</fullName>
    </recommendedName>
</protein>
<comment type="caution">
    <text evidence="1">The sequence shown here is derived from an EMBL/GenBank/DDBJ whole genome shotgun (WGS) entry which is preliminary data.</text>
</comment>
<evidence type="ECO:0000313" key="2">
    <source>
        <dbReference type="Proteomes" id="UP001218188"/>
    </source>
</evidence>
<sequence length="397" mass="44195">MPRGGRARRAKPEESLIPKDSVQLPQELIDGIIDEFDVSLTDVKDTGIFPDRNTLRSCALVCRAFARPSQKKLFSIVSTQSAGWNQPPDERLRLFSKFLASNPHIGQYVRTLNLGYRCARSKSLDYILVSLPNLRTLSLYPWKDLYGRNSDAFEELPIHHRDAFLAAFSLSSLRSLSLRNHLFSNALELQSMLINSVGLEELVLQSIKWADLSVVGSPKGRPHSPRLVLKSLKLVGMSISDIDALLNAFTAVDIRHLQSLCCDRYHHSLFQAASTIRDLSLIADTPNFTIFYPEQRDLISPSSLQSLSLNVDNLAIVLSLINRLGTLKAAPILKRISVSVSYWIVAGFWPLIEPMLLEASSVEDICLKLNPSAGTEAMVRASLPTINAKGILKISFM</sequence>
<name>A0AAD6SMN6_9AGAR</name>
<dbReference type="Proteomes" id="UP001218188">
    <property type="component" value="Unassembled WGS sequence"/>
</dbReference>
<organism evidence="1 2">
    <name type="scientific">Mycena alexandri</name>
    <dbReference type="NCBI Taxonomy" id="1745969"/>
    <lineage>
        <taxon>Eukaryota</taxon>
        <taxon>Fungi</taxon>
        <taxon>Dikarya</taxon>
        <taxon>Basidiomycota</taxon>
        <taxon>Agaricomycotina</taxon>
        <taxon>Agaricomycetes</taxon>
        <taxon>Agaricomycetidae</taxon>
        <taxon>Agaricales</taxon>
        <taxon>Marasmiineae</taxon>
        <taxon>Mycenaceae</taxon>
        <taxon>Mycena</taxon>
    </lineage>
</organism>